<dbReference type="PROSITE" id="PS51257">
    <property type="entry name" value="PROKAR_LIPOPROTEIN"/>
    <property type="match status" value="1"/>
</dbReference>
<dbReference type="EMBL" id="PSZM01000038">
    <property type="protein sequence ID" value="PQL92362.1"/>
    <property type="molecule type" value="Genomic_DNA"/>
</dbReference>
<evidence type="ECO:0000256" key="1">
    <source>
        <dbReference type="SAM" id="SignalP"/>
    </source>
</evidence>
<keyword evidence="1" id="KW-0732">Signal</keyword>
<sequence>MKKIILLLPLLLFFSCEKSLSQDTKEQMKQNENFWKYRAKINEKNIVEYPVTKDTIIKEKRRNNIHISSKECQLEVLIDDVLLYKLTGDITKQEGSKSFNLDINQLLLTSGTHEIKIRMYPKYGLPLFNNINPLVNLTFFHYENSNFKDQIYFDDMGGSSGIELSASNEHWVDDQGIYGEPGFVEAHYEAKEPIKFEGLPFYEWKKTFEAEVPFNFIGWRSSVNLKKEQEEEKKDIKTELFEEYKRIYKILENKDLQAYLSLVKERENLFKSCLFYEKNEKTLQEIEFTELIKNNDYELQSLFEETFQLEFQGYGKLVMLLNKADGEGIIRLKNRKYPDDIIYMDFRFQRKKKGDKLTLISGNVQQQINLQ</sequence>
<dbReference type="RefSeq" id="WP_105246915.1">
    <property type="nucleotide sequence ID" value="NZ_PSZM01000038.1"/>
</dbReference>
<name>A0A2S8ACL3_9FLAO</name>
<feature type="chain" id="PRO_5015720787" evidence="1">
    <location>
        <begin position="22"/>
        <end position="371"/>
    </location>
</feature>
<proteinExistence type="predicted"/>
<keyword evidence="3" id="KW-1185">Reference proteome</keyword>
<accession>A0A2S8ACL3</accession>
<evidence type="ECO:0000313" key="3">
    <source>
        <dbReference type="Proteomes" id="UP000238042"/>
    </source>
</evidence>
<dbReference type="OrthoDB" id="1149023at2"/>
<dbReference type="AlphaFoldDB" id="A0A2S8ACL3"/>
<gene>
    <name evidence="2" type="ORF">C4S77_06735</name>
</gene>
<reference evidence="2 3" key="1">
    <citation type="submission" date="2018-02" db="EMBL/GenBank/DDBJ databases">
        <title>Genome sequences of Apibacter spp., gut symbionts of Asian honey bees.</title>
        <authorList>
            <person name="Kwong W.K."/>
            <person name="Steele M.I."/>
            <person name="Moran N.A."/>
        </authorList>
    </citation>
    <scope>NUCLEOTIDE SEQUENCE [LARGE SCALE GENOMIC DNA]</scope>
    <source>
        <strain evidence="3">wkB301</strain>
    </source>
</reference>
<feature type="signal peptide" evidence="1">
    <location>
        <begin position="1"/>
        <end position="21"/>
    </location>
</feature>
<dbReference type="Proteomes" id="UP000238042">
    <property type="component" value="Unassembled WGS sequence"/>
</dbReference>
<comment type="caution">
    <text evidence="2">The sequence shown here is derived from an EMBL/GenBank/DDBJ whole genome shotgun (WGS) entry which is preliminary data.</text>
</comment>
<evidence type="ECO:0000313" key="2">
    <source>
        <dbReference type="EMBL" id="PQL92362.1"/>
    </source>
</evidence>
<organism evidence="2 3">
    <name type="scientific">Apibacter adventoris</name>
    <dbReference type="NCBI Taxonomy" id="1679466"/>
    <lineage>
        <taxon>Bacteria</taxon>
        <taxon>Pseudomonadati</taxon>
        <taxon>Bacteroidota</taxon>
        <taxon>Flavobacteriia</taxon>
        <taxon>Flavobacteriales</taxon>
        <taxon>Weeksellaceae</taxon>
        <taxon>Apibacter</taxon>
    </lineage>
</organism>
<protein>
    <submittedName>
        <fullName evidence="2">Uncharacterized protein</fullName>
    </submittedName>
</protein>